<organism evidence="10 11">
    <name type="scientific">Periconia digitata</name>
    <dbReference type="NCBI Taxonomy" id="1303443"/>
    <lineage>
        <taxon>Eukaryota</taxon>
        <taxon>Fungi</taxon>
        <taxon>Dikarya</taxon>
        <taxon>Ascomycota</taxon>
        <taxon>Pezizomycotina</taxon>
        <taxon>Dothideomycetes</taxon>
        <taxon>Pleosporomycetidae</taxon>
        <taxon>Pleosporales</taxon>
        <taxon>Massarineae</taxon>
        <taxon>Periconiaceae</taxon>
        <taxon>Periconia</taxon>
    </lineage>
</organism>
<feature type="compositionally biased region" description="Polar residues" evidence="8">
    <location>
        <begin position="1"/>
        <end position="17"/>
    </location>
</feature>
<sequence length="606" mass="67577">MASIIAVSNETKSSSVRTTKDGRQIRYALEVIQQPERARACGSGAKSSADRRPVDPPPIVELRVYEGDQEITFAYNANFFLFATLENARTIAPGRAPSAAPNFPVLTGTPVAGMAYLDRPTPAGYFIFPDLSVRHEGKYRLSFALYEELKDAKDMDPEDRSLSPQGQQGVDSHVCHRLEVKSQPFVVFSAKKFPGLSESTALSRMVAEQGCRVRIRRDVRMRRRETKSNKEWDEYDDEAPYEQTRRTATPDAYNQQPGMPPPGQNMDDQRPRSVSNASNTSFAPPRRPSMDEMPQPYQPSSGYQQMPPPQSTGYSQVPQYGTSQAQYQSQYAPPQPSQAPMQPPQTPYSQTTHQPPTPAHSSYQGQSYNSYMNNHSYQQQPHYEQPAPARQEPPAEYTQSAPDYRRPSVSQPPQQYSGPSSQMMPPYSPMDYNRSQIPQPVQPYHTPSHTSPPSSMRLNNGHALAPLKTLQPPFPAERHEHPVPVSPSYQSPPNSLSAPMSATSEHPPRNNNYPDSRGSISGYSAQPQTPVQSGLGQKRSYSSTFDTKHVNERLQQGARPNPAASGYGYDAGYDEPDMEEPMDRAAMSYRRADGTHRSRHVPQVGL</sequence>
<dbReference type="GO" id="GO:0005737">
    <property type="term" value="C:cytoplasm"/>
    <property type="evidence" value="ECO:0007669"/>
    <property type="project" value="UniProtKB-SubCell"/>
</dbReference>
<gene>
    <name evidence="10" type="ORF">PDIGIT_LOCUS6927</name>
</gene>
<feature type="compositionally biased region" description="Polar residues" evidence="8">
    <location>
        <begin position="348"/>
        <end position="382"/>
    </location>
</feature>
<evidence type="ECO:0000313" key="10">
    <source>
        <dbReference type="EMBL" id="CAI6333875.1"/>
    </source>
</evidence>
<dbReference type="EMBL" id="CAOQHR010000004">
    <property type="protein sequence ID" value="CAI6333875.1"/>
    <property type="molecule type" value="Genomic_DNA"/>
</dbReference>
<keyword evidence="11" id="KW-1185">Reference proteome</keyword>
<evidence type="ECO:0000256" key="6">
    <source>
        <dbReference type="ARBA" id="ARBA00023242"/>
    </source>
</evidence>
<evidence type="ECO:0000256" key="8">
    <source>
        <dbReference type="SAM" id="MobiDB-lite"/>
    </source>
</evidence>
<feature type="compositionally biased region" description="Polar residues" evidence="8">
    <location>
        <begin position="496"/>
        <end position="545"/>
    </location>
</feature>
<feature type="compositionally biased region" description="Low complexity" evidence="8">
    <location>
        <begin position="319"/>
        <end position="332"/>
    </location>
</feature>
<feature type="region of interest" description="Disordered" evidence="8">
    <location>
        <begin position="224"/>
        <end position="606"/>
    </location>
</feature>
<keyword evidence="3" id="KW-0963">Cytoplasm</keyword>
<dbReference type="PANTHER" id="PTHR33572">
    <property type="entry name" value="SPORE DEVELOPMENT REGULATOR VOSA"/>
    <property type="match status" value="1"/>
</dbReference>
<evidence type="ECO:0000256" key="7">
    <source>
        <dbReference type="ARBA" id="ARBA00038005"/>
    </source>
</evidence>
<feature type="compositionally biased region" description="Low complexity" evidence="8">
    <location>
        <begin position="486"/>
        <end position="495"/>
    </location>
</feature>
<feature type="compositionally biased region" description="Pro residues" evidence="8">
    <location>
        <begin position="333"/>
        <end position="346"/>
    </location>
</feature>
<dbReference type="AlphaFoldDB" id="A0A9W4XMF8"/>
<comment type="caution">
    <text evidence="10">The sequence shown here is derived from an EMBL/GenBank/DDBJ whole genome shotgun (WGS) entry which is preliminary data.</text>
</comment>
<name>A0A9W4XMF8_9PLEO</name>
<dbReference type="PANTHER" id="PTHR33572:SF14">
    <property type="entry name" value="DEVELOPMENTAL AND SECONDARY METABOLISM REGULATOR VEA"/>
    <property type="match status" value="1"/>
</dbReference>
<evidence type="ECO:0000256" key="5">
    <source>
        <dbReference type="ARBA" id="ARBA00023163"/>
    </source>
</evidence>
<keyword evidence="5" id="KW-0804">Transcription</keyword>
<feature type="compositionally biased region" description="Polar residues" evidence="8">
    <location>
        <begin position="272"/>
        <end position="282"/>
    </location>
</feature>
<dbReference type="GO" id="GO:0005634">
    <property type="term" value="C:nucleus"/>
    <property type="evidence" value="ECO:0007669"/>
    <property type="project" value="UniProtKB-SubCell"/>
</dbReference>
<dbReference type="Pfam" id="PF11754">
    <property type="entry name" value="Velvet"/>
    <property type="match status" value="2"/>
</dbReference>
<feature type="compositionally biased region" description="Low complexity" evidence="8">
    <location>
        <begin position="293"/>
        <end position="305"/>
    </location>
</feature>
<dbReference type="InterPro" id="IPR021740">
    <property type="entry name" value="Velvet"/>
</dbReference>
<evidence type="ECO:0000256" key="1">
    <source>
        <dbReference type="ARBA" id="ARBA00004123"/>
    </source>
</evidence>
<proteinExistence type="inferred from homology"/>
<evidence type="ECO:0000256" key="4">
    <source>
        <dbReference type="ARBA" id="ARBA00023015"/>
    </source>
</evidence>
<dbReference type="GO" id="GO:0051176">
    <property type="term" value="P:positive regulation of sulfur metabolic process"/>
    <property type="evidence" value="ECO:0007669"/>
    <property type="project" value="UniProtKB-ARBA"/>
</dbReference>
<feature type="domain" description="Velvet" evidence="9">
    <location>
        <begin position="22"/>
        <end position="216"/>
    </location>
</feature>
<evidence type="ECO:0000259" key="9">
    <source>
        <dbReference type="PROSITE" id="PS51821"/>
    </source>
</evidence>
<reference evidence="10" key="1">
    <citation type="submission" date="2023-01" db="EMBL/GenBank/DDBJ databases">
        <authorList>
            <person name="Van Ghelder C."/>
            <person name="Rancurel C."/>
        </authorList>
    </citation>
    <scope>NUCLEOTIDE SEQUENCE</scope>
    <source>
        <strain evidence="10">CNCM I-4278</strain>
    </source>
</reference>
<dbReference type="GO" id="GO:0034250">
    <property type="term" value="P:positive regulation of amide metabolic process"/>
    <property type="evidence" value="ECO:0007669"/>
    <property type="project" value="UniProtKB-ARBA"/>
</dbReference>
<keyword evidence="4" id="KW-0805">Transcription regulation</keyword>
<evidence type="ECO:0000313" key="11">
    <source>
        <dbReference type="Proteomes" id="UP001152607"/>
    </source>
</evidence>
<comment type="similarity">
    <text evidence="7">Belongs to the velvet family. VeA subfamily.</text>
</comment>
<feature type="compositionally biased region" description="Low complexity" evidence="8">
    <location>
        <begin position="384"/>
        <end position="396"/>
    </location>
</feature>
<dbReference type="InterPro" id="IPR037525">
    <property type="entry name" value="Velvet_dom"/>
</dbReference>
<dbReference type="PROSITE" id="PS51821">
    <property type="entry name" value="VELVET"/>
    <property type="match status" value="1"/>
</dbReference>
<dbReference type="OrthoDB" id="5384689at2759"/>
<dbReference type="Proteomes" id="UP001152607">
    <property type="component" value="Unassembled WGS sequence"/>
</dbReference>
<protein>
    <recommendedName>
        <fullName evidence="9">Velvet domain-containing protein</fullName>
    </recommendedName>
</protein>
<dbReference type="FunFam" id="2.60.40.3960:FF:000001">
    <property type="entry name" value="Sexual development activator VeA"/>
    <property type="match status" value="1"/>
</dbReference>
<evidence type="ECO:0000256" key="2">
    <source>
        <dbReference type="ARBA" id="ARBA00004496"/>
    </source>
</evidence>
<dbReference type="Gene3D" id="2.60.40.3960">
    <property type="entry name" value="Velvet domain"/>
    <property type="match status" value="1"/>
</dbReference>
<dbReference type="GO" id="GO:0043455">
    <property type="term" value="P:regulation of secondary metabolic process"/>
    <property type="evidence" value="ECO:0007669"/>
    <property type="project" value="UniProtKB-ARBA"/>
</dbReference>
<feature type="compositionally biased region" description="Low complexity" evidence="8">
    <location>
        <begin position="407"/>
        <end position="425"/>
    </location>
</feature>
<accession>A0A9W4XMF8</accession>
<comment type="subcellular location">
    <subcellularLocation>
        <location evidence="2">Cytoplasm</location>
    </subcellularLocation>
    <subcellularLocation>
        <location evidence="1">Nucleus</location>
    </subcellularLocation>
</comment>
<feature type="region of interest" description="Disordered" evidence="8">
    <location>
        <begin position="1"/>
        <end position="20"/>
    </location>
</feature>
<dbReference type="InterPro" id="IPR038491">
    <property type="entry name" value="Velvet_dom_sf"/>
</dbReference>
<keyword evidence="6" id="KW-0539">Nucleus</keyword>
<feature type="compositionally biased region" description="Low complexity" evidence="8">
    <location>
        <begin position="443"/>
        <end position="455"/>
    </location>
</feature>
<evidence type="ECO:0000256" key="3">
    <source>
        <dbReference type="ARBA" id="ARBA00022490"/>
    </source>
</evidence>